<comment type="caution">
    <text evidence="1">The sequence shown here is derived from an EMBL/GenBank/DDBJ whole genome shotgun (WGS) entry which is preliminary data.</text>
</comment>
<reference evidence="1 2" key="1">
    <citation type="submission" date="2024-09" db="EMBL/GenBank/DDBJ databases">
        <authorList>
            <person name="Sun Q."/>
            <person name="Mori K."/>
        </authorList>
    </citation>
    <scope>NUCLEOTIDE SEQUENCE [LARGE SCALE GENOMIC DNA]</scope>
    <source>
        <strain evidence="1 2">CCM 7468</strain>
    </source>
</reference>
<gene>
    <name evidence="1" type="ORF">ACFFIC_21300</name>
</gene>
<accession>A0ABV6IZF0</accession>
<dbReference type="Proteomes" id="UP001589789">
    <property type="component" value="Unassembled WGS sequence"/>
</dbReference>
<organism evidence="1 2">
    <name type="scientific">Muricoccus vinaceus</name>
    <dbReference type="NCBI Taxonomy" id="424704"/>
    <lineage>
        <taxon>Bacteria</taxon>
        <taxon>Pseudomonadati</taxon>
        <taxon>Pseudomonadota</taxon>
        <taxon>Alphaproteobacteria</taxon>
        <taxon>Acetobacterales</taxon>
        <taxon>Roseomonadaceae</taxon>
        <taxon>Muricoccus</taxon>
    </lineage>
</organism>
<dbReference type="RefSeq" id="WP_377054108.1">
    <property type="nucleotide sequence ID" value="NZ_JBHLVZ010000074.1"/>
</dbReference>
<keyword evidence="2" id="KW-1185">Reference proteome</keyword>
<dbReference type="Pfam" id="PF22531">
    <property type="entry name" value="DUF7002"/>
    <property type="match status" value="1"/>
</dbReference>
<proteinExistence type="predicted"/>
<protein>
    <submittedName>
        <fullName evidence="1">DUF7002 family protein</fullName>
    </submittedName>
</protein>
<dbReference type="InterPro" id="IPR054271">
    <property type="entry name" value="DUF7002"/>
</dbReference>
<dbReference type="EMBL" id="JBHLVZ010000074">
    <property type="protein sequence ID" value="MFC0388060.1"/>
    <property type="molecule type" value="Genomic_DNA"/>
</dbReference>
<name>A0ABV6IZF0_9PROT</name>
<sequence length="112" mass="12487">MDFARHNPRLFHVTHRTALDSIRAHGLLPTAALATGTPTTRNRNAWTPAPAPDGTTAWLRWQNMPEDPIATRLHPAIPPAAWRLFINSMVFLFASEADARRLAASPRDADRD</sequence>
<evidence type="ECO:0000313" key="1">
    <source>
        <dbReference type="EMBL" id="MFC0388060.1"/>
    </source>
</evidence>
<evidence type="ECO:0000313" key="2">
    <source>
        <dbReference type="Proteomes" id="UP001589789"/>
    </source>
</evidence>